<dbReference type="Pfam" id="PF12146">
    <property type="entry name" value="Hydrolase_4"/>
    <property type="match status" value="1"/>
</dbReference>
<gene>
    <name evidence="2" type="ORF">LGLO00237_LOCUS18624</name>
</gene>
<evidence type="ECO:0000313" key="2">
    <source>
        <dbReference type="EMBL" id="CAE0667004.1"/>
    </source>
</evidence>
<reference evidence="2" key="1">
    <citation type="submission" date="2021-01" db="EMBL/GenBank/DDBJ databases">
        <authorList>
            <person name="Corre E."/>
            <person name="Pelletier E."/>
            <person name="Niang G."/>
            <person name="Scheremetjew M."/>
            <person name="Finn R."/>
            <person name="Kale V."/>
            <person name="Holt S."/>
            <person name="Cochrane G."/>
            <person name="Meng A."/>
            <person name="Brown T."/>
            <person name="Cohen L."/>
        </authorList>
    </citation>
    <scope>NUCLEOTIDE SEQUENCE</scope>
    <source>
        <strain evidence="2">CCCM811</strain>
    </source>
</reference>
<dbReference type="EMBL" id="HBIV01025957">
    <property type="protein sequence ID" value="CAE0667004.1"/>
    <property type="molecule type" value="Transcribed_RNA"/>
</dbReference>
<dbReference type="PANTHER" id="PTHR12277">
    <property type="entry name" value="ALPHA/BETA HYDROLASE DOMAIN-CONTAINING PROTEIN"/>
    <property type="match status" value="1"/>
</dbReference>
<proteinExistence type="predicted"/>
<dbReference type="InterPro" id="IPR022742">
    <property type="entry name" value="Hydrolase_4"/>
</dbReference>
<feature type="domain" description="Serine aminopeptidase S33" evidence="1">
    <location>
        <begin position="93"/>
        <end position="172"/>
    </location>
</feature>
<sequence>MGNACVSQVVDCLVFTPPHPCSYDQEMKESKKKGQLPEGIVFITTKHGSRIPLHIVKHKRARCTVLYSHGNSEDLGPMISNQYLSEWFRGNYISYDYTGYGYSEGGEHTEEHVYNDIEAVYEYLTTDGGIKPEELILYGRSLGSGPTVHLASTKPNGIAGMVLESALLSIVRTQCRCVSESWKSDIFCNIDKISKIEAPTLIIHGTRDCVVPHYHGRHLQDNIKNTVEPLWLPRGHNDLWDGDEAHCRPIFDKINKFISHALRERRRSLLYKTVHPSRTKRIPMSQHDKKNNTSSNRQKVILSHSFHHSCAHIHVHTCEYARAR</sequence>
<dbReference type="SUPFAM" id="SSF53474">
    <property type="entry name" value="alpha/beta-Hydrolases"/>
    <property type="match status" value="1"/>
</dbReference>
<dbReference type="Gene3D" id="3.40.50.1820">
    <property type="entry name" value="alpha/beta hydrolase"/>
    <property type="match status" value="2"/>
</dbReference>
<organism evidence="2">
    <name type="scientific">Lotharella globosa</name>
    <dbReference type="NCBI Taxonomy" id="91324"/>
    <lineage>
        <taxon>Eukaryota</taxon>
        <taxon>Sar</taxon>
        <taxon>Rhizaria</taxon>
        <taxon>Cercozoa</taxon>
        <taxon>Chlorarachniophyceae</taxon>
        <taxon>Lotharella</taxon>
    </lineage>
</organism>
<evidence type="ECO:0000259" key="1">
    <source>
        <dbReference type="Pfam" id="PF12146"/>
    </source>
</evidence>
<dbReference type="AlphaFoldDB" id="A0A7S3Z069"/>
<accession>A0A7S3Z069</accession>
<protein>
    <recommendedName>
        <fullName evidence="1">Serine aminopeptidase S33 domain-containing protein</fullName>
    </recommendedName>
</protein>
<dbReference type="PANTHER" id="PTHR12277:SF81">
    <property type="entry name" value="PROTEIN ABHD13"/>
    <property type="match status" value="1"/>
</dbReference>
<dbReference type="InterPro" id="IPR029058">
    <property type="entry name" value="AB_hydrolase_fold"/>
</dbReference>
<name>A0A7S3Z069_9EUKA</name>